<evidence type="ECO:0000313" key="2">
    <source>
        <dbReference type="Proteomes" id="UP001323617"/>
    </source>
</evidence>
<keyword evidence="2" id="KW-1185">Reference proteome</keyword>
<evidence type="ECO:0000313" key="1">
    <source>
        <dbReference type="EMBL" id="KAK4682881.1"/>
    </source>
</evidence>
<name>A0ABR0ISN1_9PEZI</name>
<dbReference type="GeneID" id="87960576"/>
<comment type="caution">
    <text evidence="1">The sequence shown here is derived from an EMBL/GenBank/DDBJ whole genome shotgun (WGS) entry which is preliminary data.</text>
</comment>
<protein>
    <submittedName>
        <fullName evidence="1">Uncharacterized protein</fullName>
    </submittedName>
</protein>
<dbReference type="RefSeq" id="XP_062806351.1">
    <property type="nucleotide sequence ID" value="XM_062940084.1"/>
</dbReference>
<dbReference type="EMBL" id="JAFFHC010000001">
    <property type="protein sequence ID" value="KAK4682881.1"/>
    <property type="molecule type" value="Genomic_DNA"/>
</dbReference>
<sequence length="79" mass="8344">MQHLLDLELAGFRGVGDIRGCRHLPLAQSRLVPGFLLVCSPDRICRASPDQFCQGGTQPSVRAGSFQGLCLAFGGVSSA</sequence>
<accession>A0ABR0ISN1</accession>
<organism evidence="1 2">
    <name type="scientific">Podospora pseudoanserina</name>
    <dbReference type="NCBI Taxonomy" id="2609844"/>
    <lineage>
        <taxon>Eukaryota</taxon>
        <taxon>Fungi</taxon>
        <taxon>Dikarya</taxon>
        <taxon>Ascomycota</taxon>
        <taxon>Pezizomycotina</taxon>
        <taxon>Sordariomycetes</taxon>
        <taxon>Sordariomycetidae</taxon>
        <taxon>Sordariales</taxon>
        <taxon>Podosporaceae</taxon>
        <taxon>Podospora</taxon>
    </lineage>
</organism>
<reference evidence="1 2" key="1">
    <citation type="journal article" date="2023" name="bioRxiv">
        <title>High-quality genome assemblies of four members of thePodospora anserinaspecies complex.</title>
        <authorList>
            <person name="Ament-Velasquez S.L."/>
            <person name="Vogan A.A."/>
            <person name="Wallerman O."/>
            <person name="Hartmann F."/>
            <person name="Gautier V."/>
            <person name="Silar P."/>
            <person name="Giraud T."/>
            <person name="Johannesson H."/>
        </authorList>
    </citation>
    <scope>NUCLEOTIDE SEQUENCE [LARGE SCALE GENOMIC DNA]</scope>
    <source>
        <strain evidence="1 2">CBS 124.78</strain>
    </source>
</reference>
<proteinExistence type="predicted"/>
<dbReference type="Proteomes" id="UP001323617">
    <property type="component" value="Unassembled WGS sequence"/>
</dbReference>
<gene>
    <name evidence="1" type="ORF">QC764_0023730</name>
</gene>